<evidence type="ECO:0000313" key="2">
    <source>
        <dbReference type="EMBL" id="GCC24635.1"/>
    </source>
</evidence>
<evidence type="ECO:0000313" key="3">
    <source>
        <dbReference type="Proteomes" id="UP000287033"/>
    </source>
</evidence>
<comment type="caution">
    <text evidence="2">The sequence shown here is derived from an EMBL/GenBank/DDBJ whole genome shotgun (WGS) entry which is preliminary data.</text>
</comment>
<sequence length="67" mass="7634">MWKRKRPFGPSRGVAPAPTHQTVGSRVRHETMQDVGGGAWKAEKEGPCRMCRSEWSGARVERDRVRE</sequence>
<gene>
    <name evidence="2" type="ORF">chiPu_0003037</name>
</gene>
<proteinExistence type="predicted"/>
<name>A0A401S2I7_CHIPU</name>
<dbReference type="Proteomes" id="UP000287033">
    <property type="component" value="Unassembled WGS sequence"/>
</dbReference>
<feature type="region of interest" description="Disordered" evidence="1">
    <location>
        <begin position="1"/>
        <end position="47"/>
    </location>
</feature>
<protein>
    <submittedName>
        <fullName evidence="2">Uncharacterized protein</fullName>
    </submittedName>
</protein>
<reference evidence="2 3" key="1">
    <citation type="journal article" date="2018" name="Nat. Ecol. Evol.">
        <title>Shark genomes provide insights into elasmobranch evolution and the origin of vertebrates.</title>
        <authorList>
            <person name="Hara Y"/>
            <person name="Yamaguchi K"/>
            <person name="Onimaru K"/>
            <person name="Kadota M"/>
            <person name="Koyanagi M"/>
            <person name="Keeley SD"/>
            <person name="Tatsumi K"/>
            <person name="Tanaka K"/>
            <person name="Motone F"/>
            <person name="Kageyama Y"/>
            <person name="Nozu R"/>
            <person name="Adachi N"/>
            <person name="Nishimura O"/>
            <person name="Nakagawa R"/>
            <person name="Tanegashima C"/>
            <person name="Kiyatake I"/>
            <person name="Matsumoto R"/>
            <person name="Murakumo K"/>
            <person name="Nishida K"/>
            <person name="Terakita A"/>
            <person name="Kuratani S"/>
            <person name="Sato K"/>
            <person name="Hyodo S Kuraku.S."/>
        </authorList>
    </citation>
    <scope>NUCLEOTIDE SEQUENCE [LARGE SCALE GENOMIC DNA]</scope>
</reference>
<dbReference type="EMBL" id="BEZZ01000062">
    <property type="protein sequence ID" value="GCC24635.1"/>
    <property type="molecule type" value="Genomic_DNA"/>
</dbReference>
<dbReference type="AlphaFoldDB" id="A0A401S2I7"/>
<organism evidence="2 3">
    <name type="scientific">Chiloscyllium punctatum</name>
    <name type="common">Brownbanded bambooshark</name>
    <name type="synonym">Hemiscyllium punctatum</name>
    <dbReference type="NCBI Taxonomy" id="137246"/>
    <lineage>
        <taxon>Eukaryota</taxon>
        <taxon>Metazoa</taxon>
        <taxon>Chordata</taxon>
        <taxon>Craniata</taxon>
        <taxon>Vertebrata</taxon>
        <taxon>Chondrichthyes</taxon>
        <taxon>Elasmobranchii</taxon>
        <taxon>Galeomorphii</taxon>
        <taxon>Galeoidea</taxon>
        <taxon>Orectolobiformes</taxon>
        <taxon>Hemiscylliidae</taxon>
        <taxon>Chiloscyllium</taxon>
    </lineage>
</organism>
<evidence type="ECO:0000256" key="1">
    <source>
        <dbReference type="SAM" id="MobiDB-lite"/>
    </source>
</evidence>
<keyword evidence="3" id="KW-1185">Reference proteome</keyword>
<accession>A0A401S2I7</accession>